<organism evidence="15 16">
    <name type="scientific">Candidatus Cryptobacteroides merdigallinarum</name>
    <dbReference type="NCBI Taxonomy" id="2840770"/>
    <lineage>
        <taxon>Bacteria</taxon>
        <taxon>Pseudomonadati</taxon>
        <taxon>Bacteroidota</taxon>
        <taxon>Bacteroidia</taxon>
        <taxon>Bacteroidales</taxon>
        <taxon>Candidatus Cryptobacteroides</taxon>
    </lineage>
</organism>
<comment type="caution">
    <text evidence="15">The sequence shown here is derived from an EMBL/GenBank/DDBJ whole genome shotgun (WGS) entry which is preliminary data.</text>
</comment>
<evidence type="ECO:0000259" key="14">
    <source>
        <dbReference type="Pfam" id="PF14821"/>
    </source>
</evidence>
<dbReference type="PANTHER" id="PTHR42690">
    <property type="entry name" value="THREONINE SYNTHASE FAMILY MEMBER"/>
    <property type="match status" value="1"/>
</dbReference>
<feature type="domain" description="Tryptophan synthase beta chain-like PALP" evidence="13">
    <location>
        <begin position="84"/>
        <end position="376"/>
    </location>
</feature>
<keyword evidence="9 15" id="KW-0456">Lyase</keyword>
<protein>
    <recommendedName>
        <fullName evidence="5 11">Threonine synthase</fullName>
        <ecNumber evidence="4 11">4.2.3.1</ecNumber>
    </recommendedName>
</protein>
<dbReference type="Proteomes" id="UP000810252">
    <property type="component" value="Unassembled WGS sequence"/>
</dbReference>
<dbReference type="InterPro" id="IPR051166">
    <property type="entry name" value="Threonine_Synthase"/>
</dbReference>
<dbReference type="CDD" id="cd01560">
    <property type="entry name" value="Thr-synth_2"/>
    <property type="match status" value="1"/>
</dbReference>
<evidence type="ECO:0000256" key="7">
    <source>
        <dbReference type="ARBA" id="ARBA00022697"/>
    </source>
</evidence>
<gene>
    <name evidence="15" type="primary">thrC</name>
    <name evidence="15" type="ORF">IAC29_04955</name>
</gene>
<dbReference type="InterPro" id="IPR036052">
    <property type="entry name" value="TrpB-like_PALP_sf"/>
</dbReference>
<sequence length="438" mass="47994">MKYYSTNGKASPATLAEAVRKGLAPDRGLYMPERINRLPGSFFNSIGSMEFRDIAFTVAEAFFGEDIPREDLERIVHDTLSFDTPVVRVRDNIFALELFHGPTLAFKDVGGRFMARMLSYFISREGDGRKVTVLVATSGDTGSAVANGFLGVEGIDVIVLYPEGKVSEIQEKQFTTLGQNITALEVAGSFDDCQRLVKTAFMDAELNSILTLTSANSINVARFLPQAFYYFNAYARLQREGLAGNLVFSVPSGNFGNLTAGLVAARMGLPVKRFIAANNRNDVFLEYLKTGVYTPRASVRTIANAMDVGDPSNFARIMDLYGGSVEAVRKDISGCSYTDSDIRHTIASVYRDCGYILDPHGACGYQGLADSIAPEETGVFLETAHPAKFKDTVDDILGIETAMPAKLKNFMDREKKSIKISASFEDFRQYLKDRGGAA</sequence>
<reference evidence="15" key="2">
    <citation type="journal article" date="2021" name="PeerJ">
        <title>Extensive microbial diversity within the chicken gut microbiome revealed by metagenomics and culture.</title>
        <authorList>
            <person name="Gilroy R."/>
            <person name="Ravi A."/>
            <person name="Getino M."/>
            <person name="Pursley I."/>
            <person name="Horton D.L."/>
            <person name="Alikhan N.F."/>
            <person name="Baker D."/>
            <person name="Gharbi K."/>
            <person name="Hall N."/>
            <person name="Watson M."/>
            <person name="Adriaenssens E.M."/>
            <person name="Foster-Nyarko E."/>
            <person name="Jarju S."/>
            <person name="Secka A."/>
            <person name="Antonio M."/>
            <person name="Oren A."/>
            <person name="Chaudhuri R.R."/>
            <person name="La Ragione R."/>
            <person name="Hildebrand F."/>
            <person name="Pallen M.J."/>
        </authorList>
    </citation>
    <scope>NUCLEOTIDE SEQUENCE</scope>
    <source>
        <strain evidence="15">20514</strain>
    </source>
</reference>
<keyword evidence="6" id="KW-0028">Amino-acid biosynthesis</keyword>
<evidence type="ECO:0000256" key="8">
    <source>
        <dbReference type="ARBA" id="ARBA00022898"/>
    </source>
</evidence>
<evidence type="ECO:0000256" key="12">
    <source>
        <dbReference type="PIRSR" id="PIRSR604450-51"/>
    </source>
</evidence>
<dbReference type="InterPro" id="IPR000634">
    <property type="entry name" value="Ser/Thr_deHydtase_PyrdxlP-BS"/>
</dbReference>
<evidence type="ECO:0000256" key="4">
    <source>
        <dbReference type="ARBA" id="ARBA00013028"/>
    </source>
</evidence>
<evidence type="ECO:0000256" key="3">
    <source>
        <dbReference type="ARBA" id="ARBA00005517"/>
    </source>
</evidence>
<evidence type="ECO:0000256" key="1">
    <source>
        <dbReference type="ARBA" id="ARBA00001933"/>
    </source>
</evidence>
<dbReference type="InterPro" id="IPR037158">
    <property type="entry name" value="Thr_synth_N_sf"/>
</dbReference>
<evidence type="ECO:0000259" key="13">
    <source>
        <dbReference type="Pfam" id="PF00291"/>
    </source>
</evidence>
<evidence type="ECO:0000256" key="10">
    <source>
        <dbReference type="ARBA" id="ARBA00049144"/>
    </source>
</evidence>
<evidence type="ECO:0000256" key="6">
    <source>
        <dbReference type="ARBA" id="ARBA00022605"/>
    </source>
</evidence>
<dbReference type="GO" id="GO:0009088">
    <property type="term" value="P:threonine biosynthetic process"/>
    <property type="evidence" value="ECO:0007669"/>
    <property type="project" value="UniProtKB-UniRule"/>
</dbReference>
<feature type="modified residue" description="N6-(pyridoxal phosphate)lysine" evidence="12">
    <location>
        <position position="107"/>
    </location>
</feature>
<dbReference type="SUPFAM" id="SSF53686">
    <property type="entry name" value="Tryptophan synthase beta subunit-like PLP-dependent enzymes"/>
    <property type="match status" value="1"/>
</dbReference>
<reference evidence="15" key="1">
    <citation type="submission" date="2020-10" db="EMBL/GenBank/DDBJ databases">
        <authorList>
            <person name="Gilroy R."/>
        </authorList>
    </citation>
    <scope>NUCLEOTIDE SEQUENCE</scope>
    <source>
        <strain evidence="15">20514</strain>
    </source>
</reference>
<dbReference type="Pfam" id="PF00291">
    <property type="entry name" value="PALP"/>
    <property type="match status" value="1"/>
</dbReference>
<feature type="domain" description="Threonine synthase N-terminal" evidence="14">
    <location>
        <begin position="2"/>
        <end position="79"/>
    </location>
</feature>
<dbReference type="NCBIfam" id="TIGR00260">
    <property type="entry name" value="thrC"/>
    <property type="match status" value="1"/>
</dbReference>
<evidence type="ECO:0000256" key="2">
    <source>
        <dbReference type="ARBA" id="ARBA00004979"/>
    </source>
</evidence>
<dbReference type="InterPro" id="IPR004450">
    <property type="entry name" value="Thr_synthase-like"/>
</dbReference>
<evidence type="ECO:0000256" key="11">
    <source>
        <dbReference type="NCBIfam" id="TIGR00260"/>
    </source>
</evidence>
<dbReference type="Gene3D" id="3.40.50.1100">
    <property type="match status" value="2"/>
</dbReference>
<dbReference type="Gene3D" id="3.90.1380.10">
    <property type="entry name" value="Threonine synthase, N-terminal domain"/>
    <property type="match status" value="1"/>
</dbReference>
<keyword evidence="8 12" id="KW-0663">Pyridoxal phosphate</keyword>
<dbReference type="GO" id="GO:0030170">
    <property type="term" value="F:pyridoxal phosphate binding"/>
    <property type="evidence" value="ECO:0007669"/>
    <property type="project" value="InterPro"/>
</dbReference>
<dbReference type="Pfam" id="PF14821">
    <property type="entry name" value="Thr_synth_N"/>
    <property type="match status" value="1"/>
</dbReference>
<dbReference type="FunFam" id="3.40.50.1100:FF:000022">
    <property type="entry name" value="Threonine synthase"/>
    <property type="match status" value="1"/>
</dbReference>
<dbReference type="AlphaFoldDB" id="A0A9D9EJG8"/>
<comment type="similarity">
    <text evidence="3">Belongs to the threonine synthase family.</text>
</comment>
<comment type="pathway">
    <text evidence="2">Amino-acid biosynthesis; L-threonine biosynthesis; L-threonine from L-aspartate: step 5/5.</text>
</comment>
<dbReference type="GO" id="GO:0004795">
    <property type="term" value="F:threonine synthase activity"/>
    <property type="evidence" value="ECO:0007669"/>
    <property type="project" value="UniProtKB-UniRule"/>
</dbReference>
<evidence type="ECO:0000256" key="5">
    <source>
        <dbReference type="ARBA" id="ARBA00018679"/>
    </source>
</evidence>
<keyword evidence="7" id="KW-0791">Threonine biosynthesis</keyword>
<name>A0A9D9EJG8_9BACT</name>
<dbReference type="EC" id="4.2.3.1" evidence="4 11"/>
<dbReference type="EMBL" id="JADIMQ010000072">
    <property type="protein sequence ID" value="MBO8448603.1"/>
    <property type="molecule type" value="Genomic_DNA"/>
</dbReference>
<proteinExistence type="inferred from homology"/>
<comment type="catalytic activity">
    <reaction evidence="10">
        <text>O-phospho-L-homoserine + H2O = L-threonine + phosphate</text>
        <dbReference type="Rhea" id="RHEA:10840"/>
        <dbReference type="ChEBI" id="CHEBI:15377"/>
        <dbReference type="ChEBI" id="CHEBI:43474"/>
        <dbReference type="ChEBI" id="CHEBI:57590"/>
        <dbReference type="ChEBI" id="CHEBI:57926"/>
        <dbReference type="EC" id="4.2.3.1"/>
    </reaction>
</comment>
<evidence type="ECO:0000256" key="9">
    <source>
        <dbReference type="ARBA" id="ARBA00023239"/>
    </source>
</evidence>
<dbReference type="PANTHER" id="PTHR42690:SF1">
    <property type="entry name" value="THREONINE SYNTHASE-LIKE 2"/>
    <property type="match status" value="1"/>
</dbReference>
<comment type="cofactor">
    <cofactor evidence="1 12">
        <name>pyridoxal 5'-phosphate</name>
        <dbReference type="ChEBI" id="CHEBI:597326"/>
    </cofactor>
</comment>
<accession>A0A9D9EJG8</accession>
<evidence type="ECO:0000313" key="15">
    <source>
        <dbReference type="EMBL" id="MBO8448603.1"/>
    </source>
</evidence>
<evidence type="ECO:0000313" key="16">
    <source>
        <dbReference type="Proteomes" id="UP000810252"/>
    </source>
</evidence>
<dbReference type="InterPro" id="IPR029144">
    <property type="entry name" value="Thr_synth_N"/>
</dbReference>
<dbReference type="InterPro" id="IPR001926">
    <property type="entry name" value="TrpB-like_PALP"/>
</dbReference>
<dbReference type="PROSITE" id="PS00165">
    <property type="entry name" value="DEHYDRATASE_SER_THR"/>
    <property type="match status" value="1"/>
</dbReference>